<organism evidence="3 4">
    <name type="scientific">Tupaia chinensis</name>
    <name type="common">Chinese tree shrew</name>
    <name type="synonym">Tupaia belangeri chinensis</name>
    <dbReference type="NCBI Taxonomy" id="246437"/>
    <lineage>
        <taxon>Eukaryota</taxon>
        <taxon>Metazoa</taxon>
        <taxon>Chordata</taxon>
        <taxon>Craniata</taxon>
        <taxon>Vertebrata</taxon>
        <taxon>Euteleostomi</taxon>
        <taxon>Mammalia</taxon>
        <taxon>Eutheria</taxon>
        <taxon>Euarchontoglires</taxon>
        <taxon>Scandentia</taxon>
        <taxon>Tupaiidae</taxon>
        <taxon>Tupaia</taxon>
    </lineage>
</organism>
<dbReference type="PROSITE" id="PS51447">
    <property type="entry name" value="FDX_ACB"/>
    <property type="match status" value="1"/>
</dbReference>
<dbReference type="STRING" id="246437.L9LDE3"/>
<reference evidence="4" key="1">
    <citation type="submission" date="2012-07" db="EMBL/GenBank/DDBJ databases">
        <title>Genome of the Chinese tree shrew, a rising model animal genetically related to primates.</title>
        <authorList>
            <person name="Zhang G."/>
            <person name="Fan Y."/>
            <person name="Yao Y."/>
            <person name="Huang Z."/>
        </authorList>
    </citation>
    <scope>NUCLEOTIDE SEQUENCE [LARGE SCALE GENOMIC DNA]</scope>
</reference>
<dbReference type="InterPro" id="IPR040239">
    <property type="entry name" value="HcpB-like"/>
</dbReference>
<dbReference type="PANTHER" id="PTHR13891">
    <property type="entry name" value="CYTOCHROME C OXIDASE ASSEMBLY FACTOR 7"/>
    <property type="match status" value="1"/>
</dbReference>
<reference evidence="4" key="2">
    <citation type="journal article" date="2013" name="Nat. Commun.">
        <title>Genome of the Chinese tree shrew.</title>
        <authorList>
            <person name="Fan Y."/>
            <person name="Huang Z.Y."/>
            <person name="Cao C.C."/>
            <person name="Chen C.S."/>
            <person name="Chen Y.X."/>
            <person name="Fan D.D."/>
            <person name="He J."/>
            <person name="Hou H.L."/>
            <person name="Hu L."/>
            <person name="Hu X.T."/>
            <person name="Jiang X.T."/>
            <person name="Lai R."/>
            <person name="Lang Y.S."/>
            <person name="Liang B."/>
            <person name="Liao S.G."/>
            <person name="Mu D."/>
            <person name="Ma Y.Y."/>
            <person name="Niu Y.Y."/>
            <person name="Sun X.Q."/>
            <person name="Xia J.Q."/>
            <person name="Xiao J."/>
            <person name="Xiong Z.Q."/>
            <person name="Xu L."/>
            <person name="Yang L."/>
            <person name="Zhang Y."/>
            <person name="Zhao W."/>
            <person name="Zhao X.D."/>
            <person name="Zheng Y.T."/>
            <person name="Zhou J.M."/>
            <person name="Zhu Y.B."/>
            <person name="Zhang G.J."/>
            <person name="Wang J."/>
            <person name="Yao Y.G."/>
        </authorList>
    </citation>
    <scope>NUCLEOTIDE SEQUENCE [LARGE SCALE GENOMIC DNA]</scope>
</reference>
<evidence type="ECO:0000256" key="1">
    <source>
        <dbReference type="RuleBase" id="RU366075"/>
    </source>
</evidence>
<dbReference type="PANTHER" id="PTHR13891:SF1">
    <property type="entry name" value="CYTOCHROME C OXIDASE ASSEMBLY FACTOR 7"/>
    <property type="match status" value="1"/>
</dbReference>
<dbReference type="Proteomes" id="UP000011518">
    <property type="component" value="Unassembled WGS sequence"/>
</dbReference>
<dbReference type="AlphaFoldDB" id="L9LDE3"/>
<comment type="function">
    <text evidence="1">Required for assembly of mitochondrial respiratory chain complexes.</text>
</comment>
<dbReference type="eggNOG" id="KOG2783">
    <property type="taxonomic scope" value="Eukaryota"/>
</dbReference>
<dbReference type="SUPFAM" id="SSF54991">
    <property type="entry name" value="Anticodon-binding domain of PheRS"/>
    <property type="match status" value="1"/>
</dbReference>
<comment type="similarity">
    <text evidence="1">Belongs to the hcp beta-lactamase family.</text>
</comment>
<dbReference type="EMBL" id="KB320453">
    <property type="protein sequence ID" value="ELW71767.1"/>
    <property type="molecule type" value="Genomic_DNA"/>
</dbReference>
<evidence type="ECO:0000313" key="3">
    <source>
        <dbReference type="EMBL" id="ELW71767.1"/>
    </source>
</evidence>
<comment type="subcellular location">
    <subcellularLocation>
        <location evidence="1">Mitochondrion intermembrane space</location>
    </subcellularLocation>
</comment>
<feature type="domain" description="FDX-ACB" evidence="2">
    <location>
        <begin position="138"/>
        <end position="213"/>
    </location>
</feature>
<proteinExistence type="inferred from homology"/>
<dbReference type="SMART" id="SM00896">
    <property type="entry name" value="FDX-ACB"/>
    <property type="match status" value="1"/>
</dbReference>
<gene>
    <name evidence="3" type="ORF">TREES_T100000095</name>
</gene>
<evidence type="ECO:0000313" key="4">
    <source>
        <dbReference type="Proteomes" id="UP000011518"/>
    </source>
</evidence>
<evidence type="ECO:0000259" key="2">
    <source>
        <dbReference type="PROSITE" id="PS51447"/>
    </source>
</evidence>
<dbReference type="Gene3D" id="3.30.70.380">
    <property type="entry name" value="Ferrodoxin-fold anticodon-binding domain"/>
    <property type="match status" value="1"/>
</dbReference>
<dbReference type="GO" id="GO:0004812">
    <property type="term" value="F:aminoacyl-tRNA ligase activity"/>
    <property type="evidence" value="ECO:0007669"/>
    <property type="project" value="UniProtKB-KW"/>
</dbReference>
<dbReference type="InterPro" id="IPR036690">
    <property type="entry name" value="Fdx_antiC-bd_sf"/>
</dbReference>
<protein>
    <recommendedName>
        <fullName evidence="1">Cytochrome c oxidase assembly factor 7</fullName>
    </recommendedName>
</protein>
<dbReference type="GO" id="GO:0005758">
    <property type="term" value="C:mitochondrial intermembrane space"/>
    <property type="evidence" value="ECO:0007669"/>
    <property type="project" value="UniProtKB-SubCell"/>
</dbReference>
<sequence>MEVAYNYQGYHKKDLGGCYQLVDYLEGIQMNFDEATMVLNCNREEDKHNDSCYKLGAYYITGKVLTGKLPDVLWLPPWEDRGSREDSVLVPSGGPLLYENITFVYNSEQLNGTQRVLLDNVLSEDQCRELHSVASPLSKYPAVINDISFWLPSENYTENDFYDLVRTIGGDLVEKVDLIDKFEHPNLLHDLITTVEGTSLTYYGSSPFGQHLF</sequence>
<dbReference type="InterPro" id="IPR005121">
    <property type="entry name" value="Fdx_antiC-bd"/>
</dbReference>
<accession>L9LDE3</accession>
<name>L9LDE3_TUPCH</name>
<keyword evidence="3" id="KW-0030">Aminoacyl-tRNA synthetase</keyword>
<keyword evidence="4" id="KW-1185">Reference proteome</keyword>
<dbReference type="InParanoid" id="L9LDE3"/>
<keyword evidence="3" id="KW-0436">Ligase</keyword>